<dbReference type="GO" id="GO:0008657">
    <property type="term" value="F:DNA topoisomerase type II (double strand cut, ATP-hydrolyzing) inhibitor activity"/>
    <property type="evidence" value="ECO:0007669"/>
    <property type="project" value="UniProtKB-UniRule"/>
</dbReference>
<dbReference type="GO" id="GO:0006355">
    <property type="term" value="P:regulation of DNA-templated transcription"/>
    <property type="evidence" value="ECO:0007669"/>
    <property type="project" value="InterPro"/>
</dbReference>
<comment type="cofactor">
    <cofactor evidence="3">
        <name>Zn(2+)</name>
        <dbReference type="ChEBI" id="CHEBI:29105"/>
    </cofactor>
    <text evidence="3">Binds 1 zinc ion.</text>
</comment>
<reference evidence="5 6" key="1">
    <citation type="submission" date="2018-03" db="EMBL/GenBank/DDBJ databases">
        <title>Genome sequencing of Ottowia sp.</title>
        <authorList>
            <person name="Kim S.-J."/>
            <person name="Heo J."/>
            <person name="Kwon S.-W."/>
        </authorList>
    </citation>
    <scope>NUCLEOTIDE SEQUENCE [LARGE SCALE GENOMIC DNA]</scope>
    <source>
        <strain evidence="5 6">KADR8-3</strain>
    </source>
</reference>
<proteinExistence type="inferred from homology"/>
<dbReference type="Proteomes" id="UP000239709">
    <property type="component" value="Chromosome"/>
</dbReference>
<comment type="similarity">
    <text evidence="3">Belongs to the DNA gyrase inhibitor YacG family.</text>
</comment>
<comment type="function">
    <text evidence="3">Inhibits all the catalytic activities of DNA gyrase by preventing its interaction with DNA. Acts by binding directly to the C-terminal domain of GyrB, which probably disrupts DNA binding by the gyrase.</text>
</comment>
<dbReference type="HAMAP" id="MF_00649">
    <property type="entry name" value="DNA_gyrase_inhibitor_YacG"/>
    <property type="match status" value="1"/>
</dbReference>
<dbReference type="RefSeq" id="WP_106704362.1">
    <property type="nucleotide sequence ID" value="NZ_CP027666.1"/>
</dbReference>
<feature type="binding site" evidence="3">
    <location>
        <position position="47"/>
    </location>
    <ligand>
        <name>Zn(2+)</name>
        <dbReference type="ChEBI" id="CHEBI:29105"/>
    </ligand>
</feature>
<dbReference type="PANTHER" id="PTHR36150:SF1">
    <property type="entry name" value="DNA GYRASE INHIBITOR YACG"/>
    <property type="match status" value="1"/>
</dbReference>
<comment type="subunit">
    <text evidence="3">Interacts with GyrB.</text>
</comment>
<feature type="region of interest" description="Disordered" evidence="4">
    <location>
        <begin position="1"/>
        <end position="21"/>
    </location>
</feature>
<feature type="binding site" evidence="3">
    <location>
        <position position="27"/>
    </location>
    <ligand>
        <name>Zn(2+)</name>
        <dbReference type="ChEBI" id="CHEBI:29105"/>
    </ligand>
</feature>
<dbReference type="KEGG" id="otk:C6570_17520"/>
<accession>A0A2S0MIV7</accession>
<dbReference type="InterPro" id="IPR013088">
    <property type="entry name" value="Znf_NHR/GATA"/>
</dbReference>
<name>A0A2S0MIV7_9BURK</name>
<organism evidence="5 6">
    <name type="scientific">Ottowia oryzae</name>
    <dbReference type="NCBI Taxonomy" id="2109914"/>
    <lineage>
        <taxon>Bacteria</taxon>
        <taxon>Pseudomonadati</taxon>
        <taxon>Pseudomonadota</taxon>
        <taxon>Betaproteobacteria</taxon>
        <taxon>Burkholderiales</taxon>
        <taxon>Comamonadaceae</taxon>
        <taxon>Ottowia</taxon>
    </lineage>
</organism>
<dbReference type="InterPro" id="IPR005584">
    <property type="entry name" value="DNA_gyrase_inhibitor_YacG"/>
</dbReference>
<dbReference type="AlphaFoldDB" id="A0A2S0MIV7"/>
<evidence type="ECO:0000256" key="2">
    <source>
        <dbReference type="ARBA" id="ARBA00022833"/>
    </source>
</evidence>
<feature type="binding site" evidence="3">
    <location>
        <position position="43"/>
    </location>
    <ligand>
        <name>Zn(2+)</name>
        <dbReference type="ChEBI" id="CHEBI:29105"/>
    </ligand>
</feature>
<dbReference type="GO" id="GO:0008270">
    <property type="term" value="F:zinc ion binding"/>
    <property type="evidence" value="ECO:0007669"/>
    <property type="project" value="UniProtKB-UniRule"/>
</dbReference>
<dbReference type="OrthoDB" id="9809663at2"/>
<dbReference type="PANTHER" id="PTHR36150">
    <property type="entry name" value="DNA GYRASE INHIBITOR YACG"/>
    <property type="match status" value="1"/>
</dbReference>
<dbReference type="SUPFAM" id="SSF57716">
    <property type="entry name" value="Glucocorticoid receptor-like (DNA-binding domain)"/>
    <property type="match status" value="1"/>
</dbReference>
<evidence type="ECO:0000256" key="4">
    <source>
        <dbReference type="SAM" id="MobiDB-lite"/>
    </source>
</evidence>
<gene>
    <name evidence="3" type="primary">yacG</name>
    <name evidence="5" type="ORF">C6570_17520</name>
</gene>
<keyword evidence="6" id="KW-1185">Reference proteome</keyword>
<dbReference type="EMBL" id="CP027666">
    <property type="protein sequence ID" value="AVO35818.1"/>
    <property type="molecule type" value="Genomic_DNA"/>
</dbReference>
<feature type="binding site" evidence="3">
    <location>
        <position position="24"/>
    </location>
    <ligand>
        <name>Zn(2+)</name>
        <dbReference type="ChEBI" id="CHEBI:29105"/>
    </ligand>
</feature>
<protein>
    <recommendedName>
        <fullName evidence="3">DNA gyrase inhibitor YacG</fullName>
    </recommendedName>
</protein>
<sequence>MTAPRKRRGTDAAPSEQAARTVRCPACGGPSRYAADNAYRPFCSERCKMFDLGAWASESFRVETPPGGDEDSLPIEPLQ</sequence>
<keyword evidence="1 3" id="KW-0479">Metal-binding</keyword>
<dbReference type="Gene3D" id="3.30.50.10">
    <property type="entry name" value="Erythroid Transcription Factor GATA-1, subunit A"/>
    <property type="match status" value="1"/>
</dbReference>
<keyword evidence="2 3" id="KW-0862">Zinc</keyword>
<dbReference type="Pfam" id="PF03884">
    <property type="entry name" value="YacG"/>
    <property type="match status" value="1"/>
</dbReference>
<feature type="region of interest" description="Disordered" evidence="4">
    <location>
        <begin position="60"/>
        <end position="79"/>
    </location>
</feature>
<evidence type="ECO:0000313" key="5">
    <source>
        <dbReference type="EMBL" id="AVO35818.1"/>
    </source>
</evidence>
<evidence type="ECO:0000256" key="1">
    <source>
        <dbReference type="ARBA" id="ARBA00022723"/>
    </source>
</evidence>
<evidence type="ECO:0000256" key="3">
    <source>
        <dbReference type="HAMAP-Rule" id="MF_00649"/>
    </source>
</evidence>
<evidence type="ECO:0000313" key="6">
    <source>
        <dbReference type="Proteomes" id="UP000239709"/>
    </source>
</evidence>